<dbReference type="InterPro" id="IPR002562">
    <property type="entry name" value="3'-5'_exonuclease_dom"/>
</dbReference>
<accession>A0A8H6SVZ7</accession>
<comment type="caution">
    <text evidence="2">The sequence shown here is derived from an EMBL/GenBank/DDBJ whole genome shotgun (WGS) entry which is preliminary data.</text>
</comment>
<dbReference type="SUPFAM" id="SSF53098">
    <property type="entry name" value="Ribonuclease H-like"/>
    <property type="match status" value="1"/>
</dbReference>
<dbReference type="InterPro" id="IPR012337">
    <property type="entry name" value="RNaseH-like_sf"/>
</dbReference>
<dbReference type="OrthoDB" id="26838at2759"/>
<keyword evidence="2" id="KW-0540">Nuclease</keyword>
<organism evidence="2 3">
    <name type="scientific">Mycena chlorophos</name>
    <name type="common">Agaric fungus</name>
    <name type="synonym">Agaricus chlorophos</name>
    <dbReference type="NCBI Taxonomy" id="658473"/>
    <lineage>
        <taxon>Eukaryota</taxon>
        <taxon>Fungi</taxon>
        <taxon>Dikarya</taxon>
        <taxon>Basidiomycota</taxon>
        <taxon>Agaricomycotina</taxon>
        <taxon>Agaricomycetes</taxon>
        <taxon>Agaricomycetidae</taxon>
        <taxon>Agaricales</taxon>
        <taxon>Marasmiineae</taxon>
        <taxon>Mycenaceae</taxon>
        <taxon>Mycena</taxon>
    </lineage>
</organism>
<name>A0A8H6SVZ7_MYCCL</name>
<dbReference type="EMBL" id="JACAZE010000009">
    <property type="protein sequence ID" value="KAF7305842.1"/>
    <property type="molecule type" value="Genomic_DNA"/>
</dbReference>
<dbReference type="GO" id="GO:0003676">
    <property type="term" value="F:nucleic acid binding"/>
    <property type="evidence" value="ECO:0007669"/>
    <property type="project" value="InterPro"/>
</dbReference>
<feature type="domain" description="3'-5' exonuclease" evidence="1">
    <location>
        <begin position="13"/>
        <end position="212"/>
    </location>
</feature>
<dbReference type="Gene3D" id="3.30.420.10">
    <property type="entry name" value="Ribonuclease H-like superfamily/Ribonuclease H"/>
    <property type="match status" value="1"/>
</dbReference>
<protein>
    <submittedName>
        <fullName evidence="2">3'-5' exonuclease domain-containing protein</fullName>
    </submittedName>
</protein>
<keyword evidence="2" id="KW-0269">Exonuclease</keyword>
<dbReference type="GO" id="GO:0008408">
    <property type="term" value="F:3'-5' exonuclease activity"/>
    <property type="evidence" value="ECO:0007669"/>
    <property type="project" value="InterPro"/>
</dbReference>
<keyword evidence="2" id="KW-0378">Hydrolase</keyword>
<reference evidence="2" key="1">
    <citation type="submission" date="2020-05" db="EMBL/GenBank/DDBJ databases">
        <title>Mycena genomes resolve the evolution of fungal bioluminescence.</title>
        <authorList>
            <person name="Tsai I.J."/>
        </authorList>
    </citation>
    <scope>NUCLEOTIDE SEQUENCE</scope>
    <source>
        <strain evidence="2">110903Hualien_Pintung</strain>
    </source>
</reference>
<dbReference type="Pfam" id="PF01612">
    <property type="entry name" value="DNA_pol_A_exo1"/>
    <property type="match status" value="1"/>
</dbReference>
<proteinExistence type="predicted"/>
<evidence type="ECO:0000313" key="2">
    <source>
        <dbReference type="EMBL" id="KAF7305842.1"/>
    </source>
</evidence>
<sequence length="478" mass="50214">MSLPPNTILHNTPKSVSAVLNALKDADTIFFDCEGVDLGTQGGSITLLSFGTPGSPVIHLVHIPPIGMARLRPIFDLLESNKIQKVVFDGRMDQSALYYECGRVPLRNVVDLQLVALRVQRRGQEPGAKRQLWRLTQFYLPKEVVAEQQNLYRHVHKLPGLARIVEEFKLGKGMPPSRKRELAGSLDWSVAQLSDDHLEYAATDIRLISLLYAHAAIKRRITDEAREESAKYVALWITSGQPERGDVYRSHPLLPIGIIDGTDAPPPDGGKKRKASTLISTVLVSAVAVRGAAMEARQEETSASAESVPPIQSASTIISGSASASFSVPPIATTTPGAFASLGLYTTCLEFTFTQAPVPSVSATPLSCGADSSVSGFTASGTGVDTSVIPILSPTATASASVGTSVAVSGSVSASAPASSVSIMSTPLAVFSTCLLFFPSDTVTPTQSVSVTSLPSASASVSFSFTSSAVATSAASLV</sequence>
<dbReference type="PANTHER" id="PTHR46814:SF1">
    <property type="entry name" value="EGALITARIAN, ISOFORM B"/>
    <property type="match status" value="1"/>
</dbReference>
<evidence type="ECO:0000259" key="1">
    <source>
        <dbReference type="Pfam" id="PF01612"/>
    </source>
</evidence>
<dbReference type="PANTHER" id="PTHR46814">
    <property type="entry name" value="EGALITARIAN, ISOFORM B"/>
    <property type="match status" value="1"/>
</dbReference>
<dbReference type="AlphaFoldDB" id="A0A8H6SVZ7"/>
<dbReference type="GO" id="GO:0006139">
    <property type="term" value="P:nucleobase-containing compound metabolic process"/>
    <property type="evidence" value="ECO:0007669"/>
    <property type="project" value="InterPro"/>
</dbReference>
<evidence type="ECO:0000313" key="3">
    <source>
        <dbReference type="Proteomes" id="UP000613580"/>
    </source>
</evidence>
<keyword evidence="3" id="KW-1185">Reference proteome</keyword>
<dbReference type="InterPro" id="IPR036397">
    <property type="entry name" value="RNaseH_sf"/>
</dbReference>
<gene>
    <name evidence="2" type="ORF">HMN09_00738200</name>
</gene>
<dbReference type="Proteomes" id="UP000613580">
    <property type="component" value="Unassembled WGS sequence"/>
</dbReference>